<keyword evidence="1" id="KW-1133">Transmembrane helix</keyword>
<dbReference type="EMBL" id="MQUC01000003">
    <property type="protein sequence ID" value="PRP66150.1"/>
    <property type="molecule type" value="Genomic_DNA"/>
</dbReference>
<keyword evidence="3" id="KW-1185">Reference proteome</keyword>
<evidence type="ECO:0000313" key="3">
    <source>
        <dbReference type="Proteomes" id="UP000239532"/>
    </source>
</evidence>
<comment type="caution">
    <text evidence="2">The sequence shown here is derived from an EMBL/GenBank/DDBJ whole genome shotgun (WGS) entry which is preliminary data.</text>
</comment>
<evidence type="ECO:0000313" key="2">
    <source>
        <dbReference type="EMBL" id="PRP66150.1"/>
    </source>
</evidence>
<dbReference type="OrthoDB" id="1144980at2"/>
<name>A0A2S9WRP0_9FLAO</name>
<dbReference type="Proteomes" id="UP000239532">
    <property type="component" value="Unassembled WGS sequence"/>
</dbReference>
<gene>
    <name evidence="2" type="ORF">BST86_03125</name>
</gene>
<keyword evidence="1" id="KW-0472">Membrane</keyword>
<keyword evidence="1" id="KW-0812">Transmembrane</keyword>
<reference evidence="2 3" key="1">
    <citation type="submission" date="2016-11" db="EMBL/GenBank/DDBJ databases">
        <title>Trade-off between light-utilization and light-protection in marine flavobacteria.</title>
        <authorList>
            <person name="Kumagai Y."/>
        </authorList>
    </citation>
    <scope>NUCLEOTIDE SEQUENCE [LARGE SCALE GENOMIC DNA]</scope>
    <source>
        <strain evidence="2 3">JCM 17109</strain>
    </source>
</reference>
<feature type="transmembrane region" description="Helical" evidence="1">
    <location>
        <begin position="37"/>
        <end position="54"/>
    </location>
</feature>
<dbReference type="AlphaFoldDB" id="A0A2S9WRP0"/>
<feature type="transmembrane region" description="Helical" evidence="1">
    <location>
        <begin position="7"/>
        <end position="25"/>
    </location>
</feature>
<organism evidence="2 3">
    <name type="scientific">Nonlabens agnitus</name>
    <dbReference type="NCBI Taxonomy" id="870484"/>
    <lineage>
        <taxon>Bacteria</taxon>
        <taxon>Pseudomonadati</taxon>
        <taxon>Bacteroidota</taxon>
        <taxon>Flavobacteriia</taxon>
        <taxon>Flavobacteriales</taxon>
        <taxon>Flavobacteriaceae</taxon>
        <taxon>Nonlabens</taxon>
    </lineage>
</organism>
<dbReference type="RefSeq" id="WP_105981992.1">
    <property type="nucleotide sequence ID" value="NZ_MQUC01000003.1"/>
</dbReference>
<accession>A0A2S9WRP0</accession>
<sequence length="66" mass="7554">MADSKSNYNLLLAIAFVGIGSWKTYDYFNGDESMATYQVVLSILLIVLGIYQLWRWNAMRQKSNNG</sequence>
<evidence type="ECO:0000256" key="1">
    <source>
        <dbReference type="SAM" id="Phobius"/>
    </source>
</evidence>
<proteinExistence type="predicted"/>
<protein>
    <submittedName>
        <fullName evidence="2">Uncharacterized protein</fullName>
    </submittedName>
</protein>